<feature type="region of interest" description="Disordered" evidence="2">
    <location>
        <begin position="625"/>
        <end position="663"/>
    </location>
</feature>
<feature type="region of interest" description="Disordered" evidence="2">
    <location>
        <begin position="815"/>
        <end position="853"/>
    </location>
</feature>
<feature type="compositionally biased region" description="Basic and acidic residues" evidence="2">
    <location>
        <begin position="219"/>
        <end position="244"/>
    </location>
</feature>
<feature type="compositionally biased region" description="Acidic residues" evidence="2">
    <location>
        <begin position="150"/>
        <end position="159"/>
    </location>
</feature>
<protein>
    <submittedName>
        <fullName evidence="3">Uncharacterized protein</fullName>
    </submittedName>
</protein>
<dbReference type="STRING" id="41875.K8EAX8"/>
<dbReference type="KEGG" id="bpg:Bathy02g00810"/>
<proteinExistence type="predicted"/>
<feature type="region of interest" description="Disordered" evidence="2">
    <location>
        <begin position="43"/>
        <end position="244"/>
    </location>
</feature>
<keyword evidence="4" id="KW-1185">Reference proteome</keyword>
<feature type="compositionally biased region" description="Low complexity" evidence="2">
    <location>
        <begin position="718"/>
        <end position="736"/>
    </location>
</feature>
<evidence type="ECO:0000256" key="1">
    <source>
        <dbReference type="SAM" id="Coils"/>
    </source>
</evidence>
<feature type="region of interest" description="Disordered" evidence="2">
    <location>
        <begin position="910"/>
        <end position="935"/>
    </location>
</feature>
<feature type="region of interest" description="Disordered" evidence="2">
    <location>
        <begin position="370"/>
        <end position="401"/>
    </location>
</feature>
<dbReference type="GeneID" id="19017195"/>
<feature type="compositionally biased region" description="Basic and acidic residues" evidence="2">
    <location>
        <begin position="925"/>
        <end position="935"/>
    </location>
</feature>
<dbReference type="EMBL" id="FO082277">
    <property type="protein sequence ID" value="CCO14936.1"/>
    <property type="molecule type" value="Genomic_DNA"/>
</dbReference>
<feature type="compositionally biased region" description="Basic and acidic residues" evidence="2">
    <location>
        <begin position="264"/>
        <end position="277"/>
    </location>
</feature>
<dbReference type="RefSeq" id="XP_007514696.1">
    <property type="nucleotide sequence ID" value="XM_007514634.1"/>
</dbReference>
<evidence type="ECO:0000313" key="3">
    <source>
        <dbReference type="EMBL" id="CCO14936.1"/>
    </source>
</evidence>
<dbReference type="eggNOG" id="ENOG502SZNG">
    <property type="taxonomic scope" value="Eukaryota"/>
</dbReference>
<feature type="coiled-coil region" evidence="1">
    <location>
        <begin position="666"/>
        <end position="693"/>
    </location>
</feature>
<feature type="compositionally biased region" description="Polar residues" evidence="2">
    <location>
        <begin position="193"/>
        <end position="202"/>
    </location>
</feature>
<feature type="region of interest" description="Disordered" evidence="2">
    <location>
        <begin position="256"/>
        <end position="281"/>
    </location>
</feature>
<accession>K8EAX8</accession>
<organism evidence="3 4">
    <name type="scientific">Bathycoccus prasinos</name>
    <dbReference type="NCBI Taxonomy" id="41875"/>
    <lineage>
        <taxon>Eukaryota</taxon>
        <taxon>Viridiplantae</taxon>
        <taxon>Chlorophyta</taxon>
        <taxon>Mamiellophyceae</taxon>
        <taxon>Mamiellales</taxon>
        <taxon>Bathycoccaceae</taxon>
        <taxon>Bathycoccus</taxon>
    </lineage>
</organism>
<feature type="compositionally biased region" description="Low complexity" evidence="2">
    <location>
        <begin position="131"/>
        <end position="146"/>
    </location>
</feature>
<feature type="compositionally biased region" description="Basic and acidic residues" evidence="2">
    <location>
        <begin position="43"/>
        <end position="54"/>
    </location>
</feature>
<sequence>MSSYRRPDNPERTLWTEFDEKEDCGVTFSKFGIETCEEMITREEDCDRSAAEKSRRCRTERRVGAKKSSKEEEKGKDTLPPFETTPKTINTNNISPERIAEKEEEEEVKEGKEKATRRASVLCKHERGKKSPSSVFISTSSSLSSSFEDGKEEGEEEEEKNNQQQEGRVADSTNIFSEEAEKKISAASSSSSPFSATGGQKINRNKNRTFREEEEEENEHTMKEDKQSGFDVEKEKERELRRQNVLERVQRVAEILALTPTTTPKKEGSTEREGREEANEDTFAVNKKQERVALSLIDEEDGETELYSKVAALRLQLRRYKELASTAQKRNEGWETERFELTKETNELKIERFKLKSCLDVLSAQQQVQEYVESSSSNRDEEEEEEQAEENSRASEKKRRAKVVSEVLEKATLEMENAAKANVAADNRSVQAMREAQRLEDELVAHKEASREENEALMIEASRSRIRAREFKRELEESKENFTLVEKEMRAALAKTIEEHEKVMDEKDKRTHTLRLRLEEIEKRNTFLESKNEELETALESDAGAYYGAQLRKVREAHEEMLSREQVKLERVQEELRIEKEKAAKNKSEFENVKRALKSRTSENEKDNIAAWSNALGLNDMDDNNNMISSLSSPSSPSSPVSSATSSDSAAAASATKRLQMKQQRIEMQDSLLRMAKDEIEELRDINRRLLERQTSRCNSSASLYRSDSAQGIPTVPSSRASSRPLSRTSSRNNNNFNAFDDHQIPEDDELSLEAREFLNSPYYCGVSPHRKKRVSGEKLRKTDSSVSLSLRETANDDVNLAPLGSWASFEAAAASPKSDDHTDDGDILSLTNTTNATSEEEEEEEREERDAELLHNSRKLQAFFEKRAAALSRSSSASSRLTEHRGYSASKALEMSIKEGEAVMRSVNVRASKHFSRPTGSKGASDRYYDENGE</sequence>
<keyword evidence="1" id="KW-0175">Coiled coil</keyword>
<feature type="compositionally biased region" description="Low complexity" evidence="2">
    <location>
        <begin position="625"/>
        <end position="655"/>
    </location>
</feature>
<evidence type="ECO:0000313" key="4">
    <source>
        <dbReference type="Proteomes" id="UP000198341"/>
    </source>
</evidence>
<dbReference type="AlphaFoldDB" id="K8EAX8"/>
<feature type="coiled-coil region" evidence="1">
    <location>
        <begin position="310"/>
        <end position="337"/>
    </location>
</feature>
<feature type="compositionally biased region" description="Polar residues" evidence="2">
    <location>
        <begin position="697"/>
        <end position="712"/>
    </location>
</feature>
<feature type="compositionally biased region" description="Basic and acidic residues" evidence="2">
    <location>
        <begin position="60"/>
        <end position="77"/>
    </location>
</feature>
<feature type="region of interest" description="Disordered" evidence="2">
    <location>
        <begin position="697"/>
        <end position="743"/>
    </location>
</feature>
<evidence type="ECO:0000256" key="2">
    <source>
        <dbReference type="SAM" id="MobiDB-lite"/>
    </source>
</evidence>
<feature type="compositionally biased region" description="Basic and acidic residues" evidence="2">
    <location>
        <begin position="775"/>
        <end position="784"/>
    </location>
</feature>
<gene>
    <name evidence="3" type="ORF">Bathy02g00810</name>
</gene>
<feature type="compositionally biased region" description="Acidic residues" evidence="2">
    <location>
        <begin position="380"/>
        <end position="389"/>
    </location>
</feature>
<dbReference type="Proteomes" id="UP000198341">
    <property type="component" value="Chromosome 2"/>
</dbReference>
<reference evidence="3 4" key="1">
    <citation type="submission" date="2011-10" db="EMBL/GenBank/DDBJ databases">
        <authorList>
            <person name="Genoscope - CEA"/>
        </authorList>
    </citation>
    <scope>NUCLEOTIDE SEQUENCE [LARGE SCALE GENOMIC DNA]</scope>
    <source>
        <strain evidence="3 4">RCC 1105</strain>
    </source>
</reference>
<feature type="region of interest" description="Disordered" evidence="2">
    <location>
        <begin position="769"/>
        <end position="788"/>
    </location>
</feature>
<feature type="compositionally biased region" description="Polar residues" evidence="2">
    <location>
        <begin position="85"/>
        <end position="95"/>
    </location>
</feature>
<name>K8EAX8_9CHLO</name>
<feature type="compositionally biased region" description="Acidic residues" evidence="2">
    <location>
        <begin position="839"/>
        <end position="848"/>
    </location>
</feature>